<dbReference type="EMBL" id="PQXN01000505">
    <property type="protein sequence ID" value="TGO44503.1"/>
    <property type="molecule type" value="Genomic_DNA"/>
</dbReference>
<accession>A0A4Z1HH36</accession>
<name>A0A4Z1HH36_9HELO</name>
<evidence type="ECO:0000313" key="3">
    <source>
        <dbReference type="Proteomes" id="UP000297527"/>
    </source>
</evidence>
<dbReference type="AlphaFoldDB" id="A0A4Z1HH36"/>
<gene>
    <name evidence="2" type="ORF">BCON_0507g00030</name>
</gene>
<protein>
    <recommendedName>
        <fullName evidence="1">F-box domain-containing protein</fullName>
    </recommendedName>
</protein>
<feature type="domain" description="F-box" evidence="1">
    <location>
        <begin position="79"/>
        <end position="113"/>
    </location>
</feature>
<dbReference type="Pfam" id="PF00646">
    <property type="entry name" value="F-box"/>
    <property type="match status" value="1"/>
</dbReference>
<proteinExistence type="predicted"/>
<comment type="caution">
    <text evidence="2">The sequence shown here is derived from an EMBL/GenBank/DDBJ whole genome shotgun (WGS) entry which is preliminary data.</text>
</comment>
<evidence type="ECO:0000259" key="1">
    <source>
        <dbReference type="Pfam" id="PF00646"/>
    </source>
</evidence>
<dbReference type="OrthoDB" id="2687876at2759"/>
<reference evidence="2 3" key="1">
    <citation type="submission" date="2017-12" db="EMBL/GenBank/DDBJ databases">
        <title>Comparative genomics of Botrytis spp.</title>
        <authorList>
            <person name="Valero-Jimenez C.A."/>
            <person name="Tapia P."/>
            <person name="Veloso J."/>
            <person name="Silva-Moreno E."/>
            <person name="Staats M."/>
            <person name="Valdes J.H."/>
            <person name="Van Kan J.A.L."/>
        </authorList>
    </citation>
    <scope>NUCLEOTIDE SEQUENCE [LARGE SCALE GENOMIC DNA]</scope>
    <source>
        <strain evidence="2 3">MUCL11595</strain>
    </source>
</reference>
<keyword evidence="3" id="KW-1185">Reference proteome</keyword>
<organism evidence="2 3">
    <name type="scientific">Botryotinia convoluta</name>
    <dbReference type="NCBI Taxonomy" id="54673"/>
    <lineage>
        <taxon>Eukaryota</taxon>
        <taxon>Fungi</taxon>
        <taxon>Dikarya</taxon>
        <taxon>Ascomycota</taxon>
        <taxon>Pezizomycotina</taxon>
        <taxon>Leotiomycetes</taxon>
        <taxon>Helotiales</taxon>
        <taxon>Sclerotiniaceae</taxon>
        <taxon>Botryotinia</taxon>
    </lineage>
</organism>
<dbReference type="Proteomes" id="UP000297527">
    <property type="component" value="Unassembled WGS sequence"/>
</dbReference>
<sequence>MGINTIAYTSENVIPHNLTTMDAQGNKEELDRRFEVLSTSTIVHDRRGSAKVGYLPFVKTIIKQAIIPRQSSAGASDTFPLDIQQEICRSLDFESIVTFSQTSYAAKIIVDSVFPFTEVTSKAPRFLKAIAELGLMHVHSVATIAHGLSSSSCDFCPNFGSYFFPLTGSRCCFFCLSTEPEFSLIRKTQSIEYFGSSSIKGLPSVIAKMFCLGTPTRMTEVVECFSAQKVVDMCSSRRYKIRQYHTASGAQFNLPNPAEIENQNSVLNPLMQ</sequence>
<evidence type="ECO:0000313" key="2">
    <source>
        <dbReference type="EMBL" id="TGO44503.1"/>
    </source>
</evidence>
<dbReference type="InterPro" id="IPR001810">
    <property type="entry name" value="F-box_dom"/>
</dbReference>